<proteinExistence type="inferred from homology"/>
<dbReference type="Gene3D" id="3.60.60.10">
    <property type="entry name" value="Penicillin V Acylase, Chain A"/>
    <property type="match status" value="1"/>
</dbReference>
<dbReference type="Pfam" id="PF02275">
    <property type="entry name" value="CBAH"/>
    <property type="match status" value="1"/>
</dbReference>
<evidence type="ECO:0000313" key="4">
    <source>
        <dbReference type="EMBL" id="MFC0424806.1"/>
    </source>
</evidence>
<feature type="domain" description="Choloylglycine hydrolase/NAAA C-terminal" evidence="3">
    <location>
        <begin position="2"/>
        <end position="308"/>
    </location>
</feature>
<keyword evidence="2 4" id="KW-0378">Hydrolase</keyword>
<gene>
    <name evidence="4" type="ORF">ACFFGS_11785</name>
</gene>
<dbReference type="EMBL" id="JBHLUK010000075">
    <property type="protein sequence ID" value="MFC0424806.1"/>
    <property type="molecule type" value="Genomic_DNA"/>
</dbReference>
<organism evidence="4 5">
    <name type="scientific">Lactiplantibacillus plajomi</name>
    <dbReference type="NCBI Taxonomy" id="1457217"/>
    <lineage>
        <taxon>Bacteria</taxon>
        <taxon>Bacillati</taxon>
        <taxon>Bacillota</taxon>
        <taxon>Bacilli</taxon>
        <taxon>Lactobacillales</taxon>
        <taxon>Lactobacillaceae</taxon>
        <taxon>Lactiplantibacillus</taxon>
    </lineage>
</organism>
<dbReference type="InterPro" id="IPR029055">
    <property type="entry name" value="Ntn_hydrolases_N"/>
</dbReference>
<evidence type="ECO:0000259" key="3">
    <source>
        <dbReference type="Pfam" id="PF02275"/>
    </source>
</evidence>
<comment type="similarity">
    <text evidence="1">Belongs to the peptidase C59 family.</text>
</comment>
<name>A0ABV6K5T5_9LACO</name>
<sequence>MCTSLTYQTTTGDQFLARTMDFGFELGGRPVAVPRKHHFTSVVDAQGFDAPYSFVGTGRNLNGYVFVDGVNEHGVSAAALYFAGQAAYATQAESGKVNLAPHEVVMWILGNVKTVQELGERLNDLNITEAAAPLLNIVVPLHWIVSDQSGATYVLEREADGMHFIENPVGVMTNTPDFNWHLKNLNNYMQLQPTPHPARQYGDLTVNAFGPGSGALGMPGDYTSVSRFVRTAFIREHTDAVDTDAEAVNTLSHMLNSVEIPKGVKIKADGAADYTQYRAYMSMHEPAFYMQPYGDQTITRVALTNDLMTADQPTEFALSAKQQFQEAARV</sequence>
<protein>
    <submittedName>
        <fullName evidence="4">Choloylglycine hydrolase family protein</fullName>
    </submittedName>
</protein>
<dbReference type="InterPro" id="IPR052193">
    <property type="entry name" value="Peptidase_C59"/>
</dbReference>
<evidence type="ECO:0000313" key="5">
    <source>
        <dbReference type="Proteomes" id="UP001589855"/>
    </source>
</evidence>
<evidence type="ECO:0000256" key="2">
    <source>
        <dbReference type="ARBA" id="ARBA00022801"/>
    </source>
</evidence>
<dbReference type="InterPro" id="IPR029132">
    <property type="entry name" value="CBAH/NAAA_C"/>
</dbReference>
<dbReference type="Proteomes" id="UP001589855">
    <property type="component" value="Unassembled WGS sequence"/>
</dbReference>
<comment type="caution">
    <text evidence="4">The sequence shown here is derived from an EMBL/GenBank/DDBJ whole genome shotgun (WGS) entry which is preliminary data.</text>
</comment>
<dbReference type="SUPFAM" id="SSF56235">
    <property type="entry name" value="N-terminal nucleophile aminohydrolases (Ntn hydrolases)"/>
    <property type="match status" value="1"/>
</dbReference>
<dbReference type="CDD" id="cd00542">
    <property type="entry name" value="Ntn_PVA"/>
    <property type="match status" value="1"/>
</dbReference>
<accession>A0ABV6K5T5</accession>
<dbReference type="PANTHER" id="PTHR35527:SF2">
    <property type="entry name" value="HYDROLASE"/>
    <property type="match status" value="1"/>
</dbReference>
<dbReference type="PANTHER" id="PTHR35527">
    <property type="entry name" value="CHOLOYLGLYCINE HYDROLASE"/>
    <property type="match status" value="1"/>
</dbReference>
<evidence type="ECO:0000256" key="1">
    <source>
        <dbReference type="ARBA" id="ARBA00006625"/>
    </source>
</evidence>
<keyword evidence="5" id="KW-1185">Reference proteome</keyword>
<dbReference type="GO" id="GO:0016787">
    <property type="term" value="F:hydrolase activity"/>
    <property type="evidence" value="ECO:0007669"/>
    <property type="project" value="UniProtKB-KW"/>
</dbReference>
<dbReference type="RefSeq" id="WP_137644276.1">
    <property type="nucleotide sequence ID" value="NZ_BAABRM010000006.1"/>
</dbReference>
<reference evidence="4 5" key="1">
    <citation type="submission" date="2024-09" db="EMBL/GenBank/DDBJ databases">
        <authorList>
            <person name="Sun Q."/>
            <person name="Mori K."/>
        </authorList>
    </citation>
    <scope>NUCLEOTIDE SEQUENCE [LARGE SCALE GENOMIC DNA]</scope>
    <source>
        <strain evidence="4 5">TBRC 4575</strain>
    </source>
</reference>